<evidence type="ECO:0000313" key="2">
    <source>
        <dbReference type="EMBL" id="KAA5802294.1"/>
    </source>
</evidence>
<gene>
    <name evidence="2" type="ORF">F1654_10715</name>
</gene>
<organism evidence="2 3">
    <name type="scientific">Alkalicaulis satelles</name>
    <dbReference type="NCBI Taxonomy" id="2609175"/>
    <lineage>
        <taxon>Bacteria</taxon>
        <taxon>Pseudomonadati</taxon>
        <taxon>Pseudomonadota</taxon>
        <taxon>Alphaproteobacteria</taxon>
        <taxon>Maricaulales</taxon>
        <taxon>Maricaulaceae</taxon>
        <taxon>Alkalicaulis</taxon>
    </lineage>
</organism>
<name>A0A5M6ZEJ4_9PROT</name>
<feature type="region of interest" description="Disordered" evidence="1">
    <location>
        <begin position="23"/>
        <end position="66"/>
    </location>
</feature>
<evidence type="ECO:0000313" key="3">
    <source>
        <dbReference type="Proteomes" id="UP000325122"/>
    </source>
</evidence>
<keyword evidence="3" id="KW-1185">Reference proteome</keyword>
<dbReference type="EMBL" id="VWOJ01000003">
    <property type="protein sequence ID" value="KAA5802294.1"/>
    <property type="molecule type" value="Genomic_DNA"/>
</dbReference>
<dbReference type="Proteomes" id="UP000325122">
    <property type="component" value="Unassembled WGS sequence"/>
</dbReference>
<reference evidence="2 3" key="1">
    <citation type="submission" date="2019-09" db="EMBL/GenBank/DDBJ databases">
        <authorList>
            <person name="Kevbrin V."/>
            <person name="Grouzdev D.S."/>
        </authorList>
    </citation>
    <scope>NUCLEOTIDE SEQUENCE [LARGE SCALE GENOMIC DNA]</scope>
    <source>
        <strain evidence="2 3">G-192</strain>
    </source>
</reference>
<sequence>MSAMMAGRAEYWVKRLKPFIEPPRPGFETARQAREEACQSKGYGLSAPERSVGALPRRASVANDQI</sequence>
<comment type="caution">
    <text evidence="2">The sequence shown here is derived from an EMBL/GenBank/DDBJ whole genome shotgun (WGS) entry which is preliminary data.</text>
</comment>
<protein>
    <submittedName>
        <fullName evidence="2">Uncharacterized protein</fullName>
    </submittedName>
</protein>
<dbReference type="AlphaFoldDB" id="A0A5M6ZEJ4"/>
<evidence type="ECO:0000256" key="1">
    <source>
        <dbReference type="SAM" id="MobiDB-lite"/>
    </source>
</evidence>
<accession>A0A5M6ZEJ4</accession>
<proteinExistence type="predicted"/>